<keyword evidence="2" id="KW-1185">Reference proteome</keyword>
<evidence type="ECO:0000313" key="2">
    <source>
        <dbReference type="Proteomes" id="UP000078200"/>
    </source>
</evidence>
<evidence type="ECO:0000313" key="1">
    <source>
        <dbReference type="EnsemblMetazoa" id="GAUT021763-PA"/>
    </source>
</evidence>
<dbReference type="Proteomes" id="UP000078200">
    <property type="component" value="Unassembled WGS sequence"/>
</dbReference>
<protein>
    <submittedName>
        <fullName evidence="1">Uncharacterized protein</fullName>
    </submittedName>
</protein>
<dbReference type="VEuPathDB" id="VectorBase:GAUT021763"/>
<dbReference type="AlphaFoldDB" id="A0A1A9V0J0"/>
<accession>A0A1A9V0J0</accession>
<sequence>MIISIKEDGQLLILTMMIRNLVMFSNVDQFYCVGYILRAKQSQLLMAPGLMSPFMTPLTNEIFRPMTCQYLEMNRQHVFIKNRNYLEVLGKEKKAKTLEIAQMPVE</sequence>
<proteinExistence type="predicted"/>
<reference evidence="1" key="1">
    <citation type="submission" date="2020-05" db="UniProtKB">
        <authorList>
            <consortium name="EnsemblMetazoa"/>
        </authorList>
    </citation>
    <scope>IDENTIFICATION</scope>
    <source>
        <strain evidence="1">TTRI</strain>
    </source>
</reference>
<dbReference type="EnsemblMetazoa" id="GAUT021763-RA">
    <property type="protein sequence ID" value="GAUT021763-PA"/>
    <property type="gene ID" value="GAUT021763"/>
</dbReference>
<name>A0A1A9V0J0_GLOAU</name>
<organism evidence="1 2">
    <name type="scientific">Glossina austeni</name>
    <name type="common">Savannah tsetse fly</name>
    <dbReference type="NCBI Taxonomy" id="7395"/>
    <lineage>
        <taxon>Eukaryota</taxon>
        <taxon>Metazoa</taxon>
        <taxon>Ecdysozoa</taxon>
        <taxon>Arthropoda</taxon>
        <taxon>Hexapoda</taxon>
        <taxon>Insecta</taxon>
        <taxon>Pterygota</taxon>
        <taxon>Neoptera</taxon>
        <taxon>Endopterygota</taxon>
        <taxon>Diptera</taxon>
        <taxon>Brachycera</taxon>
        <taxon>Muscomorpha</taxon>
        <taxon>Hippoboscoidea</taxon>
        <taxon>Glossinidae</taxon>
        <taxon>Glossina</taxon>
    </lineage>
</organism>